<evidence type="ECO:0000256" key="1">
    <source>
        <dbReference type="ARBA" id="ARBA00022676"/>
    </source>
</evidence>
<gene>
    <name evidence="3" type="ORF">SR900_03310</name>
</gene>
<dbReference type="RefSeq" id="WP_018623935.1">
    <property type="nucleotide sequence ID" value="NZ_CP140158.1"/>
</dbReference>
<keyword evidence="2" id="KW-0808">Transferase</keyword>
<keyword evidence="1" id="KW-0328">Glycosyltransferase</keyword>
<dbReference type="Proteomes" id="UP001324185">
    <property type="component" value="Chromosome"/>
</dbReference>
<protein>
    <submittedName>
        <fullName evidence="3">Glycosyltransferase family 9 protein</fullName>
    </submittedName>
</protein>
<dbReference type="EMBL" id="CP140158">
    <property type="protein sequence ID" value="WQG85920.1"/>
    <property type="molecule type" value="Genomic_DNA"/>
</dbReference>
<dbReference type="InterPro" id="IPR051199">
    <property type="entry name" value="LPS_LOS_Heptosyltrfase"/>
</dbReference>
<dbReference type="SUPFAM" id="SSF53756">
    <property type="entry name" value="UDP-Glycosyltransferase/glycogen phosphorylase"/>
    <property type="match status" value="1"/>
</dbReference>
<evidence type="ECO:0000313" key="4">
    <source>
        <dbReference type="Proteomes" id="UP001324185"/>
    </source>
</evidence>
<dbReference type="CDD" id="cd03789">
    <property type="entry name" value="GT9_LPS_heptosyltransferase"/>
    <property type="match status" value="1"/>
</dbReference>
<dbReference type="Gene3D" id="3.40.50.2000">
    <property type="entry name" value="Glycogen Phosphorylase B"/>
    <property type="match status" value="2"/>
</dbReference>
<keyword evidence="4" id="KW-1185">Reference proteome</keyword>
<evidence type="ECO:0000313" key="3">
    <source>
        <dbReference type="EMBL" id="WQG85920.1"/>
    </source>
</evidence>
<dbReference type="PANTHER" id="PTHR30160">
    <property type="entry name" value="TETRAACYLDISACCHARIDE 4'-KINASE-RELATED"/>
    <property type="match status" value="1"/>
</dbReference>
<dbReference type="Pfam" id="PF01075">
    <property type="entry name" value="Glyco_transf_9"/>
    <property type="match status" value="1"/>
</dbReference>
<sequence>MKVALVRLSAIGDCTLVLPVVRALLRQKPELELYWIIGKAAYSLLKDSTHPRLHYIPIDKPKSMSDYRSLKKQLAEHNFDAVLAMQASARANLIYPLIRCARKIGFDKTRARDWQWLFTSERIDFSDEHLHDSFRRFAEQLIQSKLEVSADDWSITLPSDAVSSIADLQLPESYVVINPAASKLERCWSTANTVQLIQQIQERYQLPVVLTGGPDKLDHELAQEIESQVDVINCVGKTNLQQLAAILQKGKVCIAPDTGPAHVANGVGTPVIGLYAVAPSKLSGPYLNQEYTIDKFEPAVQQFLGKNIDQVRWRTRVHSRQAIDLISVDEVMAKLGLLMPEL</sequence>
<dbReference type="InterPro" id="IPR002201">
    <property type="entry name" value="Glyco_trans_9"/>
</dbReference>
<dbReference type="PANTHER" id="PTHR30160:SF21">
    <property type="entry name" value="LIPOPOLYSACCHARIDE CORE HEPTOSYLTRANSFERASE OPSX"/>
    <property type="match status" value="1"/>
</dbReference>
<proteinExistence type="predicted"/>
<name>A0ABZ0X5X9_9GAMM</name>
<accession>A0ABZ0X5X9</accession>
<organism evidence="3 4">
    <name type="scientific">Kangiella aquimarina</name>
    <dbReference type="NCBI Taxonomy" id="261965"/>
    <lineage>
        <taxon>Bacteria</taxon>
        <taxon>Pseudomonadati</taxon>
        <taxon>Pseudomonadota</taxon>
        <taxon>Gammaproteobacteria</taxon>
        <taxon>Kangiellales</taxon>
        <taxon>Kangiellaceae</taxon>
        <taxon>Kangiella</taxon>
    </lineage>
</organism>
<reference evidence="3 4" key="1">
    <citation type="submission" date="2023-11" db="EMBL/GenBank/DDBJ databases">
        <title>MicrobeMod: A computational toolkit for identifying prokaryotic methylation and restriction-modification with nanopore sequencing.</title>
        <authorList>
            <person name="Crits-Christoph A."/>
            <person name="Kang S.C."/>
            <person name="Lee H."/>
            <person name="Ostrov N."/>
        </authorList>
    </citation>
    <scope>NUCLEOTIDE SEQUENCE [LARGE SCALE GENOMIC DNA]</scope>
    <source>
        <strain evidence="3 4">DSMZ 16071</strain>
    </source>
</reference>
<evidence type="ECO:0000256" key="2">
    <source>
        <dbReference type="ARBA" id="ARBA00022679"/>
    </source>
</evidence>